<evidence type="ECO:0000256" key="1">
    <source>
        <dbReference type="ARBA" id="ARBA00008984"/>
    </source>
</evidence>
<comment type="similarity">
    <text evidence="1">Belongs to the sulfur carrier protein TusA family.</text>
</comment>
<keyword evidence="4" id="KW-1185">Reference proteome</keyword>
<sequence length="82" mass="9125">MTSSADVLCDLRGLKCPLPVLKTRRRLKTLHDGDRLIVETTDPLAGIDIPHFCRQEGHELVESEKTADGHRFVIRKGMSATA</sequence>
<dbReference type="EMBL" id="VDMN01000007">
    <property type="protein sequence ID" value="TNM60772.1"/>
    <property type="molecule type" value="Genomic_DNA"/>
</dbReference>
<protein>
    <submittedName>
        <fullName evidence="3">Response regulator SirA</fullName>
    </submittedName>
</protein>
<evidence type="ECO:0000313" key="3">
    <source>
        <dbReference type="EMBL" id="TNM60772.1"/>
    </source>
</evidence>
<name>A0A5C4XBQ3_9HYPH</name>
<dbReference type="Pfam" id="PF01206">
    <property type="entry name" value="TusA"/>
    <property type="match status" value="1"/>
</dbReference>
<dbReference type="InterPro" id="IPR001455">
    <property type="entry name" value="TusA-like"/>
</dbReference>
<dbReference type="SUPFAM" id="SSF64307">
    <property type="entry name" value="SirA-like"/>
    <property type="match status" value="1"/>
</dbReference>
<proteinExistence type="inferred from homology"/>
<gene>
    <name evidence="3" type="ORF">FHP24_23505</name>
</gene>
<dbReference type="Proteomes" id="UP000311605">
    <property type="component" value="Unassembled WGS sequence"/>
</dbReference>
<evidence type="ECO:0000313" key="4">
    <source>
        <dbReference type="Proteomes" id="UP000311605"/>
    </source>
</evidence>
<organism evidence="3 4">
    <name type="scientific">Aliirhizobium smilacinae</name>
    <dbReference type="NCBI Taxonomy" id="1395944"/>
    <lineage>
        <taxon>Bacteria</taxon>
        <taxon>Pseudomonadati</taxon>
        <taxon>Pseudomonadota</taxon>
        <taxon>Alphaproteobacteria</taxon>
        <taxon>Hyphomicrobiales</taxon>
        <taxon>Rhizobiaceae</taxon>
        <taxon>Aliirhizobium</taxon>
    </lineage>
</organism>
<accession>A0A5C4XBQ3</accession>
<dbReference type="AlphaFoldDB" id="A0A5C4XBQ3"/>
<dbReference type="Gene3D" id="3.30.110.40">
    <property type="entry name" value="TusA-like domain"/>
    <property type="match status" value="1"/>
</dbReference>
<dbReference type="PANTHER" id="PTHR33279:SF6">
    <property type="entry name" value="SULFUR CARRIER PROTEIN YEDF-RELATED"/>
    <property type="match status" value="1"/>
</dbReference>
<reference evidence="3 4" key="1">
    <citation type="submission" date="2019-06" db="EMBL/GenBank/DDBJ databases">
        <title>The draft genome of Rhizobium smilacinae PTYR-5.</title>
        <authorList>
            <person name="Liu L."/>
            <person name="Li L."/>
            <person name="Zhang X."/>
        </authorList>
    </citation>
    <scope>NUCLEOTIDE SEQUENCE [LARGE SCALE GENOMIC DNA]</scope>
    <source>
        <strain evidence="3 4">PTYR-5</strain>
    </source>
</reference>
<feature type="domain" description="UPF0033" evidence="2">
    <location>
        <begin position="10"/>
        <end position="76"/>
    </location>
</feature>
<comment type="caution">
    <text evidence="3">The sequence shown here is derived from an EMBL/GenBank/DDBJ whole genome shotgun (WGS) entry which is preliminary data.</text>
</comment>
<dbReference type="CDD" id="cd00291">
    <property type="entry name" value="SirA_YedF_YeeD"/>
    <property type="match status" value="1"/>
</dbReference>
<dbReference type="OrthoDB" id="9797551at2"/>
<evidence type="ECO:0000259" key="2">
    <source>
        <dbReference type="Pfam" id="PF01206"/>
    </source>
</evidence>
<dbReference type="PANTHER" id="PTHR33279">
    <property type="entry name" value="SULFUR CARRIER PROTEIN YEDF-RELATED"/>
    <property type="match status" value="1"/>
</dbReference>
<dbReference type="InterPro" id="IPR036868">
    <property type="entry name" value="TusA-like_sf"/>
</dbReference>